<dbReference type="Proteomes" id="UP000809081">
    <property type="component" value="Unassembled WGS sequence"/>
</dbReference>
<dbReference type="InterPro" id="IPR023214">
    <property type="entry name" value="HAD_sf"/>
</dbReference>
<evidence type="ECO:0000313" key="1">
    <source>
        <dbReference type="EMBL" id="MBM7636501.1"/>
    </source>
</evidence>
<sequence length="216" mass="24660">MGNSRALFLDCDGVIFDSYGIWDEVVSQLLSSHGKVYTEAIKSNLWHLSMTQADHFLYELLKDEVTREAYQSQKEELLEKAYAQVPLIAGVDELFEWLADEGLSCYAVTANQTKLVEIAFQSHGLTTHIKGIYSCYQTQWQEKEAAFLQTILDREKLVAEEVIMVEDSWANAKQAEQLGIQTFFLENEIYQADQKNGSAIRSIKHLSDFISIMEDN</sequence>
<dbReference type="Pfam" id="PF13419">
    <property type="entry name" value="HAD_2"/>
    <property type="match status" value="1"/>
</dbReference>
<gene>
    <name evidence="1" type="ORF">JOC31_001325</name>
</gene>
<dbReference type="InterPro" id="IPR050155">
    <property type="entry name" value="HAD-like_hydrolase_sf"/>
</dbReference>
<name>A0ABS2PNH9_9STRE</name>
<dbReference type="SUPFAM" id="SSF56784">
    <property type="entry name" value="HAD-like"/>
    <property type="match status" value="1"/>
</dbReference>
<accession>A0ABS2PNH9</accession>
<proteinExistence type="predicted"/>
<dbReference type="EMBL" id="JAFBEI010000026">
    <property type="protein sequence ID" value="MBM7636501.1"/>
    <property type="molecule type" value="Genomic_DNA"/>
</dbReference>
<evidence type="ECO:0000313" key="2">
    <source>
        <dbReference type="Proteomes" id="UP000809081"/>
    </source>
</evidence>
<keyword evidence="2" id="KW-1185">Reference proteome</keyword>
<dbReference type="Gene3D" id="3.40.50.1000">
    <property type="entry name" value="HAD superfamily/HAD-like"/>
    <property type="match status" value="1"/>
</dbReference>
<dbReference type="RefSeq" id="WP_205017375.1">
    <property type="nucleotide sequence ID" value="NZ_JAFBEI010000026.1"/>
</dbReference>
<dbReference type="InterPro" id="IPR041492">
    <property type="entry name" value="HAD_2"/>
</dbReference>
<comment type="caution">
    <text evidence="1">The sequence shown here is derived from an EMBL/GenBank/DDBJ whole genome shotgun (WGS) entry which is preliminary data.</text>
</comment>
<dbReference type="PANTHER" id="PTHR43434">
    <property type="entry name" value="PHOSPHOGLYCOLATE PHOSPHATASE"/>
    <property type="match status" value="1"/>
</dbReference>
<dbReference type="InterPro" id="IPR036412">
    <property type="entry name" value="HAD-like_sf"/>
</dbReference>
<protein>
    <submittedName>
        <fullName evidence="1">Phosphoglycolate phosphatase-like HAD superfamily hydrolase</fullName>
    </submittedName>
</protein>
<reference evidence="1 2" key="1">
    <citation type="submission" date="2021-01" db="EMBL/GenBank/DDBJ databases">
        <title>Genomic Encyclopedia of Type Strains, Phase IV (KMG-IV): sequencing the most valuable type-strain genomes for metagenomic binning, comparative biology and taxonomic classification.</title>
        <authorList>
            <person name="Goeker M."/>
        </authorList>
    </citation>
    <scope>NUCLEOTIDE SEQUENCE [LARGE SCALE GENOMIC DNA]</scope>
    <source>
        <strain evidence="1 2">DSM 27513</strain>
    </source>
</reference>
<organism evidence="1 2">
    <name type="scientific">Streptococcus saliviloxodontae</name>
    <dbReference type="NCBI Taxonomy" id="1349416"/>
    <lineage>
        <taxon>Bacteria</taxon>
        <taxon>Bacillati</taxon>
        <taxon>Bacillota</taxon>
        <taxon>Bacilli</taxon>
        <taxon>Lactobacillales</taxon>
        <taxon>Streptococcaceae</taxon>
        <taxon>Streptococcus</taxon>
    </lineage>
</organism>
<dbReference type="PANTHER" id="PTHR43434:SF1">
    <property type="entry name" value="PHOSPHOGLYCOLATE PHOSPHATASE"/>
    <property type="match status" value="1"/>
</dbReference>
<dbReference type="InterPro" id="IPR023198">
    <property type="entry name" value="PGP-like_dom2"/>
</dbReference>
<dbReference type="Gene3D" id="1.10.150.240">
    <property type="entry name" value="Putative phosphatase, domain 2"/>
    <property type="match status" value="1"/>
</dbReference>
<dbReference type="CDD" id="cd01427">
    <property type="entry name" value="HAD_like"/>
    <property type="match status" value="1"/>
</dbReference>